<feature type="region of interest" description="Disordered" evidence="1">
    <location>
        <begin position="103"/>
        <end position="136"/>
    </location>
</feature>
<protein>
    <submittedName>
        <fullName evidence="2">Uncharacterized protein</fullName>
    </submittedName>
</protein>
<accession>A0A2N5SEF4</accession>
<name>A0A2N5SEF4_9BASI</name>
<gene>
    <name evidence="2" type="ORF">PCASD_25239</name>
</gene>
<organism evidence="2 3">
    <name type="scientific">Puccinia coronata f. sp. avenae</name>
    <dbReference type="NCBI Taxonomy" id="200324"/>
    <lineage>
        <taxon>Eukaryota</taxon>
        <taxon>Fungi</taxon>
        <taxon>Dikarya</taxon>
        <taxon>Basidiomycota</taxon>
        <taxon>Pucciniomycotina</taxon>
        <taxon>Pucciniomycetes</taxon>
        <taxon>Pucciniales</taxon>
        <taxon>Pucciniaceae</taxon>
        <taxon>Puccinia</taxon>
    </lineage>
</organism>
<evidence type="ECO:0000313" key="3">
    <source>
        <dbReference type="Proteomes" id="UP000235392"/>
    </source>
</evidence>
<sequence>MAASNVDLDVVIQASFSGCEGSPPTPSTFLVIAHGVPKAFDPIAPSSISKLNVQNDFNNGDLIRIKWLANNLTNEKQAGCIVLTFINKDTATRCKQTGVFLKDTTEPQNSSPDLLNVSSASGWATSDSGAKTSPDV</sequence>
<dbReference type="EMBL" id="PGCI01000916">
    <property type="protein sequence ID" value="PLW11618.1"/>
    <property type="molecule type" value="Genomic_DNA"/>
</dbReference>
<feature type="compositionally biased region" description="Polar residues" evidence="1">
    <location>
        <begin position="106"/>
        <end position="136"/>
    </location>
</feature>
<dbReference type="AlphaFoldDB" id="A0A2N5SEF4"/>
<dbReference type="Proteomes" id="UP000235392">
    <property type="component" value="Unassembled WGS sequence"/>
</dbReference>
<evidence type="ECO:0000256" key="1">
    <source>
        <dbReference type="SAM" id="MobiDB-lite"/>
    </source>
</evidence>
<reference evidence="2 3" key="1">
    <citation type="submission" date="2017-11" db="EMBL/GenBank/DDBJ databases">
        <title>De novo assembly and phasing of dikaryotic genomes from two isolates of Puccinia coronata f. sp. avenae, the causal agent of oat crown rust.</title>
        <authorList>
            <person name="Miller M.E."/>
            <person name="Zhang Y."/>
            <person name="Omidvar V."/>
            <person name="Sperschneider J."/>
            <person name="Schwessinger B."/>
            <person name="Raley C."/>
            <person name="Palmer J.M."/>
            <person name="Garnica D."/>
            <person name="Upadhyaya N."/>
            <person name="Rathjen J."/>
            <person name="Taylor J.M."/>
            <person name="Park R.F."/>
            <person name="Dodds P.N."/>
            <person name="Hirsch C.D."/>
            <person name="Kianian S.F."/>
            <person name="Figueroa M."/>
        </authorList>
    </citation>
    <scope>NUCLEOTIDE SEQUENCE [LARGE SCALE GENOMIC DNA]</scope>
    <source>
        <strain evidence="2">12SD80</strain>
    </source>
</reference>
<evidence type="ECO:0000313" key="2">
    <source>
        <dbReference type="EMBL" id="PLW11618.1"/>
    </source>
</evidence>
<comment type="caution">
    <text evidence="2">The sequence shown here is derived from an EMBL/GenBank/DDBJ whole genome shotgun (WGS) entry which is preliminary data.</text>
</comment>
<proteinExistence type="predicted"/>